<keyword evidence="1" id="KW-1133">Transmembrane helix</keyword>
<name>A0A2K3L3K7_TRIPR</name>
<keyword evidence="1" id="KW-0472">Membrane</keyword>
<feature type="transmembrane region" description="Helical" evidence="1">
    <location>
        <begin position="89"/>
        <end position="122"/>
    </location>
</feature>
<proteinExistence type="predicted"/>
<feature type="transmembrane region" description="Helical" evidence="1">
    <location>
        <begin position="59"/>
        <end position="77"/>
    </location>
</feature>
<gene>
    <name evidence="2" type="ORF">L195_g029001</name>
</gene>
<dbReference type="Proteomes" id="UP000236291">
    <property type="component" value="Unassembled WGS sequence"/>
</dbReference>
<keyword evidence="1" id="KW-0812">Transmembrane</keyword>
<dbReference type="AlphaFoldDB" id="A0A2K3L3K7"/>
<feature type="transmembrane region" description="Helical" evidence="1">
    <location>
        <begin position="25"/>
        <end position="47"/>
    </location>
</feature>
<evidence type="ECO:0000256" key="1">
    <source>
        <dbReference type="SAM" id="Phobius"/>
    </source>
</evidence>
<reference evidence="2 3" key="1">
    <citation type="journal article" date="2014" name="Am. J. Bot.">
        <title>Genome assembly and annotation for red clover (Trifolium pratense; Fabaceae).</title>
        <authorList>
            <person name="Istvanek J."/>
            <person name="Jaros M."/>
            <person name="Krenek A."/>
            <person name="Repkova J."/>
        </authorList>
    </citation>
    <scope>NUCLEOTIDE SEQUENCE [LARGE SCALE GENOMIC DNA]</scope>
    <source>
        <strain evidence="3">cv. Tatra</strain>
        <tissue evidence="2">Young leaves</tissue>
    </source>
</reference>
<evidence type="ECO:0000313" key="2">
    <source>
        <dbReference type="EMBL" id="PNX73103.1"/>
    </source>
</evidence>
<sequence length="131" mass="14781">MRNMKQKKTPDEEVTYSVFGTKFRIVVFILPCLAVGAFVAAEIFGYADVFLKKDIIHMRMLLILVLCSFAMPIISVAKEDTPHTGDLGFVIFMVIDCVLCVLMVWIISAITSIIIGGIWIYFILIVVKFKL</sequence>
<comment type="caution">
    <text evidence="2">The sequence shown here is derived from an EMBL/GenBank/DDBJ whole genome shotgun (WGS) entry which is preliminary data.</text>
</comment>
<dbReference type="EMBL" id="ASHM01025542">
    <property type="protein sequence ID" value="PNX73103.1"/>
    <property type="molecule type" value="Genomic_DNA"/>
</dbReference>
<reference evidence="2 3" key="2">
    <citation type="journal article" date="2017" name="Front. Plant Sci.">
        <title>Gene Classification and Mining of Molecular Markers Useful in Red Clover (Trifolium pratense) Breeding.</title>
        <authorList>
            <person name="Istvanek J."/>
            <person name="Dluhosova J."/>
            <person name="Dluhos P."/>
            <person name="Patkova L."/>
            <person name="Nedelnik J."/>
            <person name="Repkova J."/>
        </authorList>
    </citation>
    <scope>NUCLEOTIDE SEQUENCE [LARGE SCALE GENOMIC DNA]</scope>
    <source>
        <strain evidence="3">cv. Tatra</strain>
        <tissue evidence="2">Young leaves</tissue>
    </source>
</reference>
<evidence type="ECO:0000313" key="3">
    <source>
        <dbReference type="Proteomes" id="UP000236291"/>
    </source>
</evidence>
<accession>A0A2K3L3K7</accession>
<organism evidence="2 3">
    <name type="scientific">Trifolium pratense</name>
    <name type="common">Red clover</name>
    <dbReference type="NCBI Taxonomy" id="57577"/>
    <lineage>
        <taxon>Eukaryota</taxon>
        <taxon>Viridiplantae</taxon>
        <taxon>Streptophyta</taxon>
        <taxon>Embryophyta</taxon>
        <taxon>Tracheophyta</taxon>
        <taxon>Spermatophyta</taxon>
        <taxon>Magnoliopsida</taxon>
        <taxon>eudicotyledons</taxon>
        <taxon>Gunneridae</taxon>
        <taxon>Pentapetalae</taxon>
        <taxon>rosids</taxon>
        <taxon>fabids</taxon>
        <taxon>Fabales</taxon>
        <taxon>Fabaceae</taxon>
        <taxon>Papilionoideae</taxon>
        <taxon>50 kb inversion clade</taxon>
        <taxon>NPAAA clade</taxon>
        <taxon>Hologalegina</taxon>
        <taxon>IRL clade</taxon>
        <taxon>Trifolieae</taxon>
        <taxon>Trifolium</taxon>
    </lineage>
</organism>
<protein>
    <submittedName>
        <fullName evidence="2">Uncharacterized protein</fullName>
    </submittedName>
</protein>